<dbReference type="Proteomes" id="UP000807115">
    <property type="component" value="Chromosome 1"/>
</dbReference>
<accession>A0A921V0I7</accession>
<name>A0A921V0I7_SORBI</name>
<evidence type="ECO:0000313" key="1">
    <source>
        <dbReference type="EMBL" id="KAG0548636.1"/>
    </source>
</evidence>
<gene>
    <name evidence="1" type="ORF">BDA96_01G183500</name>
</gene>
<organism evidence="1 2">
    <name type="scientific">Sorghum bicolor</name>
    <name type="common">Sorghum</name>
    <name type="synonym">Sorghum vulgare</name>
    <dbReference type="NCBI Taxonomy" id="4558"/>
    <lineage>
        <taxon>Eukaryota</taxon>
        <taxon>Viridiplantae</taxon>
        <taxon>Streptophyta</taxon>
        <taxon>Embryophyta</taxon>
        <taxon>Tracheophyta</taxon>
        <taxon>Spermatophyta</taxon>
        <taxon>Magnoliopsida</taxon>
        <taxon>Liliopsida</taxon>
        <taxon>Poales</taxon>
        <taxon>Poaceae</taxon>
        <taxon>PACMAD clade</taxon>
        <taxon>Panicoideae</taxon>
        <taxon>Andropogonodae</taxon>
        <taxon>Andropogoneae</taxon>
        <taxon>Sorghinae</taxon>
        <taxon>Sorghum</taxon>
    </lineage>
</organism>
<sequence length="84" mass="8826">MSCCSIGHSSSTILASGIIRTHKLSPNNSLLYNALDGGFTGFAGSLQMSNGAVVDTWRPEICLGHVTPRQAAASSPVTTLDTFW</sequence>
<proteinExistence type="predicted"/>
<dbReference type="EMBL" id="CM027680">
    <property type="protein sequence ID" value="KAG0548636.1"/>
    <property type="molecule type" value="Genomic_DNA"/>
</dbReference>
<reference evidence="1" key="2">
    <citation type="submission" date="2020-10" db="EMBL/GenBank/DDBJ databases">
        <authorList>
            <person name="Cooper E.A."/>
            <person name="Brenton Z.W."/>
            <person name="Flinn B.S."/>
            <person name="Jenkins J."/>
            <person name="Shu S."/>
            <person name="Flowers D."/>
            <person name="Luo F."/>
            <person name="Wang Y."/>
            <person name="Xia P."/>
            <person name="Barry K."/>
            <person name="Daum C."/>
            <person name="Lipzen A."/>
            <person name="Yoshinaga Y."/>
            <person name="Schmutz J."/>
            <person name="Saski C."/>
            <person name="Vermerris W."/>
            <person name="Kresovich S."/>
        </authorList>
    </citation>
    <scope>NUCLEOTIDE SEQUENCE</scope>
</reference>
<dbReference type="AlphaFoldDB" id="A0A921V0I7"/>
<comment type="caution">
    <text evidence="1">The sequence shown here is derived from an EMBL/GenBank/DDBJ whole genome shotgun (WGS) entry which is preliminary data.</text>
</comment>
<protein>
    <submittedName>
        <fullName evidence="1">Uncharacterized protein</fullName>
    </submittedName>
</protein>
<evidence type="ECO:0000313" key="2">
    <source>
        <dbReference type="Proteomes" id="UP000807115"/>
    </source>
</evidence>
<reference evidence="1" key="1">
    <citation type="journal article" date="2019" name="BMC Genomics">
        <title>A new reference genome for Sorghum bicolor reveals high levels of sequence similarity between sweet and grain genotypes: implications for the genetics of sugar metabolism.</title>
        <authorList>
            <person name="Cooper E.A."/>
            <person name="Brenton Z.W."/>
            <person name="Flinn B.S."/>
            <person name="Jenkins J."/>
            <person name="Shu S."/>
            <person name="Flowers D."/>
            <person name="Luo F."/>
            <person name="Wang Y."/>
            <person name="Xia P."/>
            <person name="Barry K."/>
            <person name="Daum C."/>
            <person name="Lipzen A."/>
            <person name="Yoshinaga Y."/>
            <person name="Schmutz J."/>
            <person name="Saski C."/>
            <person name="Vermerris W."/>
            <person name="Kresovich S."/>
        </authorList>
    </citation>
    <scope>NUCLEOTIDE SEQUENCE</scope>
</reference>